<dbReference type="EMBL" id="MDHH01000001">
    <property type="protein sequence ID" value="OUE04250.1"/>
    <property type="molecule type" value="Genomic_DNA"/>
</dbReference>
<comment type="caution">
    <text evidence="2">The sequence shown here is derived from an EMBL/GenBank/DDBJ whole genome shotgun (WGS) entry which is preliminary data.</text>
</comment>
<gene>
    <name evidence="2" type="ORF">CMMCAS07_04840</name>
</gene>
<name>A0A251XLH7_CLAMM</name>
<accession>A0A251XLH7</accession>
<feature type="region of interest" description="Disordered" evidence="1">
    <location>
        <begin position="35"/>
        <end position="71"/>
    </location>
</feature>
<dbReference type="Proteomes" id="UP000195062">
    <property type="component" value="Unassembled WGS sequence"/>
</dbReference>
<evidence type="ECO:0000313" key="2">
    <source>
        <dbReference type="EMBL" id="OUE04250.1"/>
    </source>
</evidence>
<organism evidence="2 3">
    <name type="scientific">Clavibacter michiganensis subsp. michiganensis</name>
    <dbReference type="NCBI Taxonomy" id="33013"/>
    <lineage>
        <taxon>Bacteria</taxon>
        <taxon>Bacillati</taxon>
        <taxon>Actinomycetota</taxon>
        <taxon>Actinomycetes</taxon>
        <taxon>Micrococcales</taxon>
        <taxon>Microbacteriaceae</taxon>
        <taxon>Clavibacter</taxon>
    </lineage>
</organism>
<keyword evidence="3" id="KW-1185">Reference proteome</keyword>
<sequence length="71" mass="7411">MSASTSCRSRNAIAQLRAPDPPVWMSVSSMSKRTAGGMRSVSAIPPSWPGARDAPDVRTSVAPAPARSCAR</sequence>
<evidence type="ECO:0000256" key="1">
    <source>
        <dbReference type="SAM" id="MobiDB-lite"/>
    </source>
</evidence>
<protein>
    <submittedName>
        <fullName evidence="2">Uncharacterized protein</fullName>
    </submittedName>
</protein>
<reference evidence="2 3" key="1">
    <citation type="submission" date="2016-08" db="EMBL/GenBank/DDBJ databases">
        <title>Genome sequence of Clavibacter michiganensis subsp. michiganensis strain CASJ007.</title>
        <authorList>
            <person name="Thapa S.P."/>
            <person name="Coaker G."/>
        </authorList>
    </citation>
    <scope>NUCLEOTIDE SEQUENCE [LARGE SCALE GENOMIC DNA]</scope>
    <source>
        <strain evidence="2">CASJ007</strain>
    </source>
</reference>
<dbReference type="AlphaFoldDB" id="A0A251XLH7"/>
<proteinExistence type="predicted"/>
<evidence type="ECO:0000313" key="3">
    <source>
        <dbReference type="Proteomes" id="UP000195062"/>
    </source>
</evidence>